<protein>
    <submittedName>
        <fullName evidence="1">Uncharacterized protein</fullName>
    </submittedName>
</protein>
<organism evidence="1 2">
    <name type="scientific">Molorchus minor</name>
    <dbReference type="NCBI Taxonomy" id="1323400"/>
    <lineage>
        <taxon>Eukaryota</taxon>
        <taxon>Metazoa</taxon>
        <taxon>Ecdysozoa</taxon>
        <taxon>Arthropoda</taxon>
        <taxon>Hexapoda</taxon>
        <taxon>Insecta</taxon>
        <taxon>Pterygota</taxon>
        <taxon>Neoptera</taxon>
        <taxon>Endopterygota</taxon>
        <taxon>Coleoptera</taxon>
        <taxon>Polyphaga</taxon>
        <taxon>Cucujiformia</taxon>
        <taxon>Chrysomeloidea</taxon>
        <taxon>Cerambycidae</taxon>
        <taxon>Lamiinae</taxon>
        <taxon>Monochamini</taxon>
        <taxon>Molorchus</taxon>
    </lineage>
</organism>
<accession>A0ABQ9JAW8</accession>
<evidence type="ECO:0000313" key="2">
    <source>
        <dbReference type="Proteomes" id="UP001162164"/>
    </source>
</evidence>
<keyword evidence="2" id="KW-1185">Reference proteome</keyword>
<proteinExistence type="predicted"/>
<dbReference type="Proteomes" id="UP001162164">
    <property type="component" value="Unassembled WGS sequence"/>
</dbReference>
<name>A0ABQ9JAW8_9CUCU</name>
<evidence type="ECO:0000313" key="1">
    <source>
        <dbReference type="EMBL" id="KAJ8975331.1"/>
    </source>
</evidence>
<comment type="caution">
    <text evidence="1">The sequence shown here is derived from an EMBL/GenBank/DDBJ whole genome shotgun (WGS) entry which is preliminary data.</text>
</comment>
<reference evidence="1" key="1">
    <citation type="journal article" date="2023" name="Insect Mol. Biol.">
        <title>Genome sequencing provides insights into the evolution of gene families encoding plant cell wall-degrading enzymes in longhorned beetles.</title>
        <authorList>
            <person name="Shin N.R."/>
            <person name="Okamura Y."/>
            <person name="Kirsch R."/>
            <person name="Pauchet Y."/>
        </authorList>
    </citation>
    <scope>NUCLEOTIDE SEQUENCE</scope>
    <source>
        <strain evidence="1">MMC_N1</strain>
    </source>
</reference>
<gene>
    <name evidence="1" type="ORF">NQ317_008742</name>
</gene>
<dbReference type="EMBL" id="JAPWTJ010000841">
    <property type="protein sequence ID" value="KAJ8975331.1"/>
    <property type="molecule type" value="Genomic_DNA"/>
</dbReference>
<sequence>MEDLHFGDVVSNTPGNVLRPKSMCVPDMRYYNESDDFRSRERVNSEATVNRHSSVSDNFNYTCKVPGQVSTDKLSKFGRPMNNYNDVLIIQKEHIEENFMLGLSALIAGDFVFLPSDTRICKAFPSGNTQEVTLTLFIRVRFFYQLSEVCGEIRPGICCIFNLGGLSWSINCLVLSRRLLN</sequence>